<evidence type="ECO:0000313" key="2">
    <source>
        <dbReference type="Proteomes" id="UP001196915"/>
    </source>
</evidence>
<comment type="caution">
    <text evidence="1">The sequence shown here is derived from an EMBL/GenBank/DDBJ whole genome shotgun (WGS) entry which is preliminary data.</text>
</comment>
<evidence type="ECO:0000313" key="1">
    <source>
        <dbReference type="EMBL" id="MBU9359561.1"/>
    </source>
</evidence>
<dbReference type="Proteomes" id="UP001196915">
    <property type="component" value="Unassembled WGS sequence"/>
</dbReference>
<organism evidence="1 2">
    <name type="scientific">Burkholderia multivorans</name>
    <dbReference type="NCBI Taxonomy" id="87883"/>
    <lineage>
        <taxon>Bacteria</taxon>
        <taxon>Pseudomonadati</taxon>
        <taxon>Pseudomonadota</taxon>
        <taxon>Betaproteobacteria</taxon>
        <taxon>Burkholderiales</taxon>
        <taxon>Burkholderiaceae</taxon>
        <taxon>Burkholderia</taxon>
        <taxon>Burkholderia cepacia complex</taxon>
    </lineage>
</organism>
<dbReference type="AlphaFoldDB" id="A0AAP2HPJ9"/>
<proteinExistence type="predicted"/>
<accession>A0AAP2HPJ9</accession>
<dbReference type="RefSeq" id="WP_105826123.1">
    <property type="nucleotide sequence ID" value="NZ_JAHPMX010000017.1"/>
</dbReference>
<name>A0AAP2HPJ9_9BURK</name>
<protein>
    <submittedName>
        <fullName evidence="1">Uncharacterized protein</fullName>
    </submittedName>
</protein>
<reference evidence="1" key="1">
    <citation type="submission" date="2021-06" db="EMBL/GenBank/DDBJ databases">
        <title>A collection of bacterial strains from the Burkholderia cepacia Research Laboratory and Repository.</title>
        <authorList>
            <person name="Lipuma J."/>
            <person name="Spilker T."/>
        </authorList>
    </citation>
    <scope>NUCLEOTIDE SEQUENCE</scope>
    <source>
        <strain evidence="1">AU37435</strain>
    </source>
</reference>
<sequence>MAEKLIEATVARGRSIHDQVKEGEPPIIKRAGEIVRLPESEIKRLRDLGFLVPEKVDTPAEPDGVQISGGQASITRVG</sequence>
<dbReference type="EMBL" id="JAHPMX010000017">
    <property type="protein sequence ID" value="MBU9359561.1"/>
    <property type="molecule type" value="Genomic_DNA"/>
</dbReference>
<gene>
    <name evidence="1" type="ORF">KTE52_24785</name>
</gene>